<evidence type="ECO:0000256" key="1">
    <source>
        <dbReference type="ARBA" id="ARBA00004141"/>
    </source>
</evidence>
<dbReference type="GO" id="GO:0022857">
    <property type="term" value="F:transmembrane transporter activity"/>
    <property type="evidence" value="ECO:0007669"/>
    <property type="project" value="InterPro"/>
</dbReference>
<comment type="subcellular location">
    <subcellularLocation>
        <location evidence="1">Membrane</location>
        <topology evidence="1">Multi-pass membrane protein</topology>
    </subcellularLocation>
</comment>
<feature type="transmembrane region" description="Helical" evidence="6">
    <location>
        <begin position="79"/>
        <end position="98"/>
    </location>
</feature>
<evidence type="ECO:0000256" key="6">
    <source>
        <dbReference type="SAM" id="Phobius"/>
    </source>
</evidence>
<dbReference type="Pfam" id="PF13520">
    <property type="entry name" value="AA_permease_2"/>
    <property type="match status" value="1"/>
</dbReference>
<keyword evidence="4 6" id="KW-1133">Transmembrane helix</keyword>
<feature type="transmembrane region" description="Helical" evidence="6">
    <location>
        <begin position="146"/>
        <end position="167"/>
    </location>
</feature>
<dbReference type="Proteomes" id="UP001310594">
    <property type="component" value="Unassembled WGS sequence"/>
</dbReference>
<dbReference type="Gene3D" id="1.20.1740.10">
    <property type="entry name" value="Amino acid/polyamine transporter I"/>
    <property type="match status" value="1"/>
</dbReference>
<dbReference type="PANTHER" id="PTHR45649:SF2">
    <property type="entry name" value="ACID PERMEASE, PUTATIVE-RELATED"/>
    <property type="match status" value="1"/>
</dbReference>
<feature type="transmembrane region" description="Helical" evidence="6">
    <location>
        <begin position="391"/>
        <end position="409"/>
    </location>
</feature>
<feature type="transmembrane region" description="Helical" evidence="6">
    <location>
        <begin position="105"/>
        <end position="126"/>
    </location>
</feature>
<feature type="transmembrane region" description="Helical" evidence="6">
    <location>
        <begin position="359"/>
        <end position="379"/>
    </location>
</feature>
<sequence>MGFASVTGAVWQAPSAGGQYHWISEFAPRKAEKLLSFFIGWLTVLGWQVGLASVCYAVTLQIQGLVVLTNPEFAFQGWHASLMTIAVALCAVFFNTVLVEALPTLEFVMLVLHFAAYFVFIFVLGFMGPSSTSAEVWNSWENENGWSNTGTAVLVGIIAPITTLTSADSVCHLAEELKDASRWLPRVMVAAAASNFAIGFALLVLILYRAGDIDAAVNSPTGQPYIEILLNATQSRKGTAVLVAYIVLALIFCATNVVTTSSRQLFSFARDHGVPFSHQLSQVSEGTHVPVRAIAATISVTIVLSLILIGSSLAFNIIATLFGVALLGSYLTSISTLVYQRFSGNPLPTTRFSLGMFGLPINLATIVFDLFAFVMLFFPAAPNPTTASMNWAVLIFGAVVIFALTFYFVRTKHIYRSPAQITRPEEEIEMSPSPSREDEKF</sequence>
<protein>
    <recommendedName>
        <fullName evidence="9">Amino acid permease/ SLC12A domain-containing protein</fullName>
    </recommendedName>
</protein>
<dbReference type="GO" id="GO:0016020">
    <property type="term" value="C:membrane"/>
    <property type="evidence" value="ECO:0007669"/>
    <property type="project" value="UniProtKB-SubCell"/>
</dbReference>
<keyword evidence="5 6" id="KW-0472">Membrane</keyword>
<gene>
    <name evidence="7" type="ORF">LTR97_002289</name>
</gene>
<feature type="transmembrane region" description="Helical" evidence="6">
    <location>
        <begin position="187"/>
        <end position="208"/>
    </location>
</feature>
<feature type="transmembrane region" description="Helical" evidence="6">
    <location>
        <begin position="289"/>
        <end position="309"/>
    </location>
</feature>
<evidence type="ECO:0000256" key="5">
    <source>
        <dbReference type="ARBA" id="ARBA00023136"/>
    </source>
</evidence>
<dbReference type="PIRSF" id="PIRSF006060">
    <property type="entry name" value="AA_transporter"/>
    <property type="match status" value="1"/>
</dbReference>
<evidence type="ECO:0000256" key="3">
    <source>
        <dbReference type="ARBA" id="ARBA00022692"/>
    </source>
</evidence>
<keyword evidence="2" id="KW-0813">Transport</keyword>
<dbReference type="InterPro" id="IPR002293">
    <property type="entry name" value="AA/rel_permease1"/>
</dbReference>
<name>A0AAN7WHG9_9PEZI</name>
<evidence type="ECO:0000313" key="7">
    <source>
        <dbReference type="EMBL" id="KAK5705172.1"/>
    </source>
</evidence>
<evidence type="ECO:0000313" key="8">
    <source>
        <dbReference type="Proteomes" id="UP001310594"/>
    </source>
</evidence>
<evidence type="ECO:0000256" key="4">
    <source>
        <dbReference type="ARBA" id="ARBA00022989"/>
    </source>
</evidence>
<evidence type="ECO:0000256" key="2">
    <source>
        <dbReference type="ARBA" id="ARBA00022448"/>
    </source>
</evidence>
<feature type="transmembrane region" description="Helical" evidence="6">
    <location>
        <begin position="239"/>
        <end position="258"/>
    </location>
</feature>
<comment type="caution">
    <text evidence="7">The sequence shown here is derived from an EMBL/GenBank/DDBJ whole genome shotgun (WGS) entry which is preliminary data.</text>
</comment>
<keyword evidence="3 6" id="KW-0812">Transmembrane</keyword>
<dbReference type="AlphaFoldDB" id="A0AAN7WHG9"/>
<organism evidence="7 8">
    <name type="scientific">Elasticomyces elasticus</name>
    <dbReference type="NCBI Taxonomy" id="574655"/>
    <lineage>
        <taxon>Eukaryota</taxon>
        <taxon>Fungi</taxon>
        <taxon>Dikarya</taxon>
        <taxon>Ascomycota</taxon>
        <taxon>Pezizomycotina</taxon>
        <taxon>Dothideomycetes</taxon>
        <taxon>Dothideomycetidae</taxon>
        <taxon>Mycosphaerellales</taxon>
        <taxon>Teratosphaeriaceae</taxon>
        <taxon>Elasticomyces</taxon>
    </lineage>
</organism>
<feature type="transmembrane region" description="Helical" evidence="6">
    <location>
        <begin position="315"/>
        <end position="339"/>
    </location>
</feature>
<accession>A0AAN7WHG9</accession>
<reference evidence="7" key="1">
    <citation type="submission" date="2023-08" db="EMBL/GenBank/DDBJ databases">
        <title>Black Yeasts Isolated from many extreme environments.</title>
        <authorList>
            <person name="Coleine C."/>
            <person name="Stajich J.E."/>
            <person name="Selbmann L."/>
        </authorList>
    </citation>
    <scope>NUCLEOTIDE SEQUENCE</scope>
    <source>
        <strain evidence="7">CCFEE 5810</strain>
    </source>
</reference>
<proteinExistence type="predicted"/>
<dbReference type="PANTHER" id="PTHR45649">
    <property type="entry name" value="AMINO-ACID PERMEASE BAT1"/>
    <property type="match status" value="1"/>
</dbReference>
<dbReference type="EMBL" id="JAVRQU010000003">
    <property type="protein sequence ID" value="KAK5705172.1"/>
    <property type="molecule type" value="Genomic_DNA"/>
</dbReference>
<evidence type="ECO:0008006" key="9">
    <source>
        <dbReference type="Google" id="ProtNLM"/>
    </source>
</evidence>
<feature type="transmembrane region" description="Helical" evidence="6">
    <location>
        <begin position="34"/>
        <end position="59"/>
    </location>
</feature>